<sequence length="674" mass="78575">MSVLEIEMNNVHIDEEPDDENLEDQTARSEFNLEQAVNEYVDEPCIRHDVIPESDSDEDEDVQRGRDRIDIRRGDGNLYKDQVFYNKIAFKEAVLDYALRSGRNIRQYRYDKTKLGYRCNADGCEWRIYCSVSSKSDKWQVKKFKEKHSCTVNGECELMKVPVIARLFLDKIRDEPVYFMPMKIEELIMQKWKISVSRPQCQDARLKALKWIDKEYDEQFARIRDFGVEIEESNPGSTVEIDTLTNENGEDEFNRFYVCFESLRRTWKETCRPILGVDGCFLRGKTKGQLLVALGRDADNAIYPVAWGVVQVENGPNWLWFVNKVKADLGLKDGEGYILISDRQKGLIRAVEIELPQIEHRMCVRHIYGNLKANHGKKSQMKPFIWNLAWSYNEAEYRENLERLKQYDMGVYEDVMKSNPMRWCRAFYKIGHYVEDVENNSTESFNNTIVKAREKPLVPMLEMIARLAMVRIAKRSVKSHDHKGLCTPYVEEYLAKELEDAAEVKVHRSTNKMFLAMLSGCSYRVSLNQRTCSCRKWDITGIPCVHAYGVILKLKLKVEDYVCHWFRTTQWKKNYTEGLVPLRGARFWPVGTAPQVHPAPEPPQPGRKKRSKKVKRKKGKNESPLKKQPKLLKRVMHCGVCGEANHNSRFHKKKKEVPQGEPSQGTVTQEMRLN</sequence>
<dbReference type="Pfam" id="PF10551">
    <property type="entry name" value="MULE"/>
    <property type="match status" value="1"/>
</dbReference>
<reference evidence="7" key="1">
    <citation type="submission" date="2021-01" db="EMBL/GenBank/DDBJ databases">
        <authorList>
            <person name="Bezrukov I."/>
        </authorList>
    </citation>
    <scope>NUCLEOTIDE SEQUENCE</scope>
</reference>
<evidence type="ECO:0000259" key="6">
    <source>
        <dbReference type="PROSITE" id="PS50966"/>
    </source>
</evidence>
<dbReference type="Pfam" id="PF03108">
    <property type="entry name" value="DBD_Tnp_Mut"/>
    <property type="match status" value="1"/>
</dbReference>
<feature type="region of interest" description="Disordered" evidence="5">
    <location>
        <begin position="591"/>
        <end position="674"/>
    </location>
</feature>
<dbReference type="AlphaFoldDB" id="A0A8S2AVK8"/>
<protein>
    <recommendedName>
        <fullName evidence="6">SWIM-type domain-containing protein</fullName>
    </recommendedName>
</protein>
<keyword evidence="3" id="KW-0862">Zinc</keyword>
<dbReference type="Pfam" id="PF04434">
    <property type="entry name" value="SWIM"/>
    <property type="match status" value="1"/>
</dbReference>
<evidence type="ECO:0000256" key="1">
    <source>
        <dbReference type="ARBA" id="ARBA00022723"/>
    </source>
</evidence>
<name>A0A8S2AVK8_ARAAE</name>
<proteinExistence type="predicted"/>
<dbReference type="Proteomes" id="UP000682877">
    <property type="component" value="Chromosome 7"/>
</dbReference>
<evidence type="ECO:0000256" key="4">
    <source>
        <dbReference type="PROSITE-ProRule" id="PRU00325"/>
    </source>
</evidence>
<evidence type="ECO:0000313" key="8">
    <source>
        <dbReference type="Proteomes" id="UP000682877"/>
    </source>
</evidence>
<keyword evidence="8" id="KW-1185">Reference proteome</keyword>
<evidence type="ECO:0000256" key="5">
    <source>
        <dbReference type="SAM" id="MobiDB-lite"/>
    </source>
</evidence>
<gene>
    <name evidence="7" type="ORF">AARE701A_LOCUS18996</name>
</gene>
<dbReference type="PROSITE" id="PS50966">
    <property type="entry name" value="ZF_SWIM"/>
    <property type="match status" value="1"/>
</dbReference>
<dbReference type="InterPro" id="IPR004332">
    <property type="entry name" value="Transposase_MuDR"/>
</dbReference>
<evidence type="ECO:0000256" key="2">
    <source>
        <dbReference type="ARBA" id="ARBA00022771"/>
    </source>
</evidence>
<keyword evidence="2 4" id="KW-0863">Zinc-finger</keyword>
<feature type="compositionally biased region" description="Polar residues" evidence="5">
    <location>
        <begin position="661"/>
        <end position="674"/>
    </location>
</feature>
<organism evidence="7 8">
    <name type="scientific">Arabidopsis arenosa</name>
    <name type="common">Sand rock-cress</name>
    <name type="synonym">Cardaminopsis arenosa</name>
    <dbReference type="NCBI Taxonomy" id="38785"/>
    <lineage>
        <taxon>Eukaryota</taxon>
        <taxon>Viridiplantae</taxon>
        <taxon>Streptophyta</taxon>
        <taxon>Embryophyta</taxon>
        <taxon>Tracheophyta</taxon>
        <taxon>Spermatophyta</taxon>
        <taxon>Magnoliopsida</taxon>
        <taxon>eudicotyledons</taxon>
        <taxon>Gunneridae</taxon>
        <taxon>Pentapetalae</taxon>
        <taxon>rosids</taxon>
        <taxon>malvids</taxon>
        <taxon>Brassicales</taxon>
        <taxon>Brassicaceae</taxon>
        <taxon>Camelineae</taxon>
        <taxon>Arabidopsis</taxon>
    </lineage>
</organism>
<dbReference type="PANTHER" id="PTHR31973">
    <property type="entry name" value="POLYPROTEIN, PUTATIVE-RELATED"/>
    <property type="match status" value="1"/>
</dbReference>
<dbReference type="SMART" id="SM00575">
    <property type="entry name" value="ZnF_PMZ"/>
    <property type="match status" value="1"/>
</dbReference>
<evidence type="ECO:0000313" key="7">
    <source>
        <dbReference type="EMBL" id="CAE6187699.1"/>
    </source>
</evidence>
<dbReference type="GO" id="GO:0008270">
    <property type="term" value="F:zinc ion binding"/>
    <property type="evidence" value="ECO:0007669"/>
    <property type="project" value="UniProtKB-KW"/>
</dbReference>
<feature type="domain" description="SWIM-type" evidence="6">
    <location>
        <begin position="523"/>
        <end position="555"/>
    </location>
</feature>
<dbReference type="InterPro" id="IPR007527">
    <property type="entry name" value="Znf_SWIM"/>
</dbReference>
<dbReference type="EMBL" id="LR999457">
    <property type="protein sequence ID" value="CAE6187699.1"/>
    <property type="molecule type" value="Genomic_DNA"/>
</dbReference>
<dbReference type="PANTHER" id="PTHR31973:SF187">
    <property type="entry name" value="MUTATOR TRANSPOSASE MUDRA PROTEIN"/>
    <property type="match status" value="1"/>
</dbReference>
<feature type="compositionally biased region" description="Basic residues" evidence="5">
    <location>
        <begin position="627"/>
        <end position="636"/>
    </location>
</feature>
<feature type="compositionally biased region" description="Basic residues" evidence="5">
    <location>
        <begin position="606"/>
        <end position="619"/>
    </location>
</feature>
<accession>A0A8S2AVK8</accession>
<evidence type="ECO:0000256" key="3">
    <source>
        <dbReference type="ARBA" id="ARBA00022833"/>
    </source>
</evidence>
<keyword evidence="1" id="KW-0479">Metal-binding</keyword>
<dbReference type="InterPro" id="IPR018289">
    <property type="entry name" value="MULE_transposase_dom"/>
</dbReference>
<dbReference type="InterPro" id="IPR006564">
    <property type="entry name" value="Znf_PMZ"/>
</dbReference>